<comment type="caution">
    <text evidence="1">The sequence shown here is derived from an EMBL/GenBank/DDBJ whole genome shotgun (WGS) entry which is preliminary data.</text>
</comment>
<dbReference type="Proteomes" id="UP000698800">
    <property type="component" value="Unassembled WGS sequence"/>
</dbReference>
<evidence type="ECO:0000313" key="1">
    <source>
        <dbReference type="EMBL" id="KAH0541715.1"/>
    </source>
</evidence>
<proteinExistence type="predicted"/>
<accession>A0A9P8I1V1</accession>
<gene>
    <name evidence="1" type="ORF">FGG08_003807</name>
</gene>
<reference evidence="1" key="1">
    <citation type="submission" date="2021-03" db="EMBL/GenBank/DDBJ databases">
        <title>Comparative genomics and phylogenomic investigation of the class Geoglossomycetes provide insights into ecological specialization and systematics.</title>
        <authorList>
            <person name="Melie T."/>
            <person name="Pirro S."/>
            <person name="Miller A.N."/>
            <person name="Quandt A."/>
        </authorList>
    </citation>
    <scope>NUCLEOTIDE SEQUENCE</scope>
    <source>
        <strain evidence="1">GBOQ0MN5Z8</strain>
    </source>
</reference>
<dbReference type="OrthoDB" id="5288704at2759"/>
<evidence type="ECO:0000313" key="2">
    <source>
        <dbReference type="Proteomes" id="UP000698800"/>
    </source>
</evidence>
<name>A0A9P8I1V1_9PEZI</name>
<sequence length="294" mass="31353">MSGGSSAAPRLPSAQGRIAWHAILGALALPAAELNDATSNLLQECLDSGNTFDECSVAAPITKRDGDDTDFTPFHDCLDSGKSFDECRLAVPVTKRDGGDSDFTLFGDCLDSGKSFDECRKAQGLMARSDAMLAERDLDTLAEYGRTWGGRSICYLSNHHHWLTNTAVKIAAKACEEALKKTTVGIFTKTMSGFFDALAGPVVKPKVKFILSTYVQQKTGVDFNPDTVGRDLCVKGVEHLVSDKGCNTAKKVAGITHHTAANGGIFDWTIDGKAPAYGSDGVCSNCILSMVLET</sequence>
<keyword evidence="2" id="KW-1185">Reference proteome</keyword>
<organism evidence="1 2">
    <name type="scientific">Glutinoglossum americanum</name>
    <dbReference type="NCBI Taxonomy" id="1670608"/>
    <lineage>
        <taxon>Eukaryota</taxon>
        <taxon>Fungi</taxon>
        <taxon>Dikarya</taxon>
        <taxon>Ascomycota</taxon>
        <taxon>Pezizomycotina</taxon>
        <taxon>Geoglossomycetes</taxon>
        <taxon>Geoglossales</taxon>
        <taxon>Geoglossaceae</taxon>
        <taxon>Glutinoglossum</taxon>
    </lineage>
</organism>
<dbReference type="AlphaFoldDB" id="A0A9P8I1V1"/>
<protein>
    <submittedName>
        <fullName evidence="1">Uncharacterized protein</fullName>
    </submittedName>
</protein>
<dbReference type="EMBL" id="JAGHQL010000070">
    <property type="protein sequence ID" value="KAH0541715.1"/>
    <property type="molecule type" value="Genomic_DNA"/>
</dbReference>